<protein>
    <submittedName>
        <fullName evidence="2">Uncharacterized protein LOC114345510</fullName>
    </submittedName>
</protein>
<reference evidence="2" key="1">
    <citation type="submission" date="2025-08" db="UniProtKB">
        <authorList>
            <consortium name="RefSeq"/>
        </authorList>
    </citation>
    <scope>IDENTIFICATION</scope>
    <source>
        <tissue evidence="2">Whole insect</tissue>
    </source>
</reference>
<dbReference type="InParanoid" id="A0A6P7H338"/>
<dbReference type="AlphaFoldDB" id="A0A6P7H338"/>
<dbReference type="PROSITE" id="PS51029">
    <property type="entry name" value="MADF"/>
    <property type="match status" value="1"/>
</dbReference>
<accession>A0A6P7H338</accession>
<evidence type="ECO:0000313" key="2">
    <source>
        <dbReference type="RefSeq" id="XP_028152128.1"/>
    </source>
</evidence>
<feature type="domain" description="MADF" evidence="1">
    <location>
        <begin position="15"/>
        <end position="99"/>
    </location>
</feature>
<sequence>MMCLQRKWTRSNILYFLNIYENNPILWNPDHNDHQNQDLIREAWKTIGDHFVGYSLHELKTLESHLMGQFRYCQKPVWFAYEKMASFLKQKKDVSTTTDDHICEENDPIEITPDDINVVDENIVTEGRFRNIYIYLPS</sequence>
<evidence type="ECO:0000259" key="1">
    <source>
        <dbReference type="PROSITE" id="PS51029"/>
    </source>
</evidence>
<dbReference type="InterPro" id="IPR006578">
    <property type="entry name" value="MADF-dom"/>
</dbReference>
<gene>
    <name evidence="2" type="primary">LOC114345510</name>
</gene>
<organism evidence="2">
    <name type="scientific">Diabrotica virgifera virgifera</name>
    <name type="common">western corn rootworm</name>
    <dbReference type="NCBI Taxonomy" id="50390"/>
    <lineage>
        <taxon>Eukaryota</taxon>
        <taxon>Metazoa</taxon>
        <taxon>Ecdysozoa</taxon>
        <taxon>Arthropoda</taxon>
        <taxon>Hexapoda</taxon>
        <taxon>Insecta</taxon>
        <taxon>Pterygota</taxon>
        <taxon>Neoptera</taxon>
        <taxon>Endopterygota</taxon>
        <taxon>Coleoptera</taxon>
        <taxon>Polyphaga</taxon>
        <taxon>Cucujiformia</taxon>
        <taxon>Chrysomeloidea</taxon>
        <taxon>Chrysomelidae</taxon>
        <taxon>Galerucinae</taxon>
        <taxon>Diabroticina</taxon>
        <taxon>Diabroticites</taxon>
        <taxon>Diabrotica</taxon>
    </lineage>
</organism>
<dbReference type="Pfam" id="PF10545">
    <property type="entry name" value="MADF_DNA_bdg"/>
    <property type="match status" value="1"/>
</dbReference>
<proteinExistence type="predicted"/>
<name>A0A6P7H338_DIAVI</name>
<dbReference type="RefSeq" id="XP_028152128.1">
    <property type="nucleotide sequence ID" value="XM_028296327.1"/>
</dbReference>